<dbReference type="Gene3D" id="2.60.40.1180">
    <property type="entry name" value="Golgi alpha-mannosidase II"/>
    <property type="match status" value="1"/>
</dbReference>
<dbReference type="InterPro" id="IPR013785">
    <property type="entry name" value="Aldolase_TIM"/>
</dbReference>
<keyword evidence="1 7" id="KW-0378">Hydrolase</keyword>
<dbReference type="InterPro" id="IPR014718">
    <property type="entry name" value="GH-type_carb-bd"/>
</dbReference>
<evidence type="ECO:0000256" key="3">
    <source>
        <dbReference type="SAM" id="SignalP"/>
    </source>
</evidence>
<accession>A0ABV0B637</accession>
<evidence type="ECO:0000259" key="5">
    <source>
        <dbReference type="Pfam" id="PF14508"/>
    </source>
</evidence>
<protein>
    <submittedName>
        <fullName evidence="7">Glycoside hydrolase family 97 protein</fullName>
    </submittedName>
</protein>
<dbReference type="InterPro" id="IPR052720">
    <property type="entry name" value="Glycosyl_hydrolase_97"/>
</dbReference>
<feature type="domain" description="Glycosyl-hydrolase 97 C-terminal oligomerisation" evidence="6">
    <location>
        <begin position="556"/>
        <end position="647"/>
    </location>
</feature>
<dbReference type="SUPFAM" id="SSF51445">
    <property type="entry name" value="(Trans)glycosidases"/>
    <property type="match status" value="1"/>
</dbReference>
<reference evidence="7 8" key="1">
    <citation type="submission" date="2024-05" db="EMBL/GenBank/DDBJ databases">
        <title>Sphingomonas sp. HF-S3 16S ribosomal RNA gene Genome sequencing and assembly.</title>
        <authorList>
            <person name="Lee H."/>
        </authorList>
    </citation>
    <scope>NUCLEOTIDE SEQUENCE [LARGE SCALE GENOMIC DNA]</scope>
    <source>
        <strain evidence="7 8">HF-S3</strain>
    </source>
</reference>
<dbReference type="RefSeq" id="WP_346245442.1">
    <property type="nucleotide sequence ID" value="NZ_JBDIZK010000002.1"/>
</dbReference>
<keyword evidence="8" id="KW-1185">Reference proteome</keyword>
<name>A0ABV0B637_9SPHN</name>
<keyword evidence="2" id="KW-0326">Glycosidase</keyword>
<dbReference type="Gene3D" id="3.20.20.70">
    <property type="entry name" value="Aldolase class I"/>
    <property type="match status" value="1"/>
</dbReference>
<dbReference type="InterPro" id="IPR017853">
    <property type="entry name" value="GH"/>
</dbReference>
<dbReference type="InterPro" id="IPR013780">
    <property type="entry name" value="Glyco_hydro_b"/>
</dbReference>
<feature type="domain" description="Glycosyl-hydrolase 97 catalytic" evidence="4">
    <location>
        <begin position="297"/>
        <end position="458"/>
    </location>
</feature>
<dbReference type="Gene3D" id="2.70.98.10">
    <property type="match status" value="1"/>
</dbReference>
<evidence type="ECO:0000313" key="8">
    <source>
        <dbReference type="Proteomes" id="UP001427805"/>
    </source>
</evidence>
<evidence type="ECO:0000259" key="4">
    <source>
        <dbReference type="Pfam" id="PF10566"/>
    </source>
</evidence>
<dbReference type="Proteomes" id="UP001427805">
    <property type="component" value="Unassembled WGS sequence"/>
</dbReference>
<feature type="domain" description="Glycosyl-hydrolase 97 N-terminal" evidence="5">
    <location>
        <begin position="23"/>
        <end position="279"/>
    </location>
</feature>
<evidence type="ECO:0000313" key="7">
    <source>
        <dbReference type="EMBL" id="MEN3746443.1"/>
    </source>
</evidence>
<dbReference type="Pfam" id="PF14509">
    <property type="entry name" value="GH97_C"/>
    <property type="match status" value="1"/>
</dbReference>
<evidence type="ECO:0000256" key="1">
    <source>
        <dbReference type="ARBA" id="ARBA00022801"/>
    </source>
</evidence>
<dbReference type="EMBL" id="JBDIZK010000002">
    <property type="protein sequence ID" value="MEN3746443.1"/>
    <property type="molecule type" value="Genomic_DNA"/>
</dbReference>
<dbReference type="Pfam" id="PF10566">
    <property type="entry name" value="Glyco_hydro_97"/>
    <property type="match status" value="1"/>
</dbReference>
<sequence>MRFLIWAAALAAAVPASAQVQELASPDGSNRIAIGLNANGTPHYRVTRNGMTIIANSPIALDLDTDSLGYGMTMTGADRESADTVYPIVVGKAAQGRDHHNQLTVHFVEKGGAKRRMDVVLRAYDDGVAFRTVVPVQPQTAAAIVRYERTGFNFPEAWKCWGFNVGKFGSSHEGEFDPVDTSRTRDHNLFDMPFVCETGKAGFAIAEADLLDFAGMYLTGRGDGGLGLQVKLSPSINDPRIAVRTRVGSPIVTPWRVVMLADKVGQLIDSTLITTLSTPSRIEDTSWIKPGMTSWDWWSGPVIARLPGKRTSTEVAKALIDFSAENGWPYAMIDEGWYAGAGGGGVRRPGVDITRWSDPINIEEVAAYAKSKKVRLWLWAHWEALDDQMEEALTLYERLGIAGIKVDFMDRDDQWMVNWYSKLLAAAARHKLMVDLHGAFPPRGLARTYPNFMTQEGVMGAEYNKWSRRATARNDVMLAYTRGLIGPMDYTPGGFRNVSPEQFRIRNDLPFVQTTRAHGLGLYVVFDSPLVAAADSPDTYAESPAGFEFLRDVPASWDETRFIAGDVGDYVAVARRKGKTWYLGVLNNESGRTVRLPLSFLGGKRHTMTLWADGDAPDAVRKTERSVGGSEALELVLKPTGGAVAVFH</sequence>
<dbReference type="PANTHER" id="PTHR35803:SF2">
    <property type="entry name" value="RETAINING ALPHA-GALACTOSIDASE"/>
    <property type="match status" value="1"/>
</dbReference>
<keyword evidence="3" id="KW-0732">Signal</keyword>
<comment type="caution">
    <text evidence="7">The sequence shown here is derived from an EMBL/GenBank/DDBJ whole genome shotgun (WGS) entry which is preliminary data.</text>
</comment>
<feature type="signal peptide" evidence="3">
    <location>
        <begin position="1"/>
        <end position="18"/>
    </location>
</feature>
<proteinExistence type="predicted"/>
<dbReference type="Pfam" id="PF14508">
    <property type="entry name" value="GH97_N"/>
    <property type="match status" value="1"/>
</dbReference>
<feature type="chain" id="PRO_5046828189" evidence="3">
    <location>
        <begin position="19"/>
        <end position="648"/>
    </location>
</feature>
<organism evidence="7 8">
    <name type="scientific">Sphingomonas rustica</name>
    <dbReference type="NCBI Taxonomy" id="3103142"/>
    <lineage>
        <taxon>Bacteria</taxon>
        <taxon>Pseudomonadati</taxon>
        <taxon>Pseudomonadota</taxon>
        <taxon>Alphaproteobacteria</taxon>
        <taxon>Sphingomonadales</taxon>
        <taxon>Sphingomonadaceae</taxon>
        <taxon>Sphingomonas</taxon>
    </lineage>
</organism>
<gene>
    <name evidence="7" type="ORF">TPR58_04630</name>
</gene>
<dbReference type="PANTHER" id="PTHR35803">
    <property type="entry name" value="GLUCAN 1,4-ALPHA-GLUCOSIDASE SUSB-RELATED"/>
    <property type="match status" value="1"/>
</dbReference>
<evidence type="ECO:0000259" key="6">
    <source>
        <dbReference type="Pfam" id="PF14509"/>
    </source>
</evidence>
<dbReference type="InterPro" id="IPR029483">
    <property type="entry name" value="GH97_C"/>
</dbReference>
<dbReference type="InterPro" id="IPR029486">
    <property type="entry name" value="GH97_N"/>
</dbReference>
<evidence type="ECO:0000256" key="2">
    <source>
        <dbReference type="ARBA" id="ARBA00023295"/>
    </source>
</evidence>
<dbReference type="InterPro" id="IPR019563">
    <property type="entry name" value="GH97_catalytic"/>
</dbReference>
<dbReference type="GO" id="GO:0016787">
    <property type="term" value="F:hydrolase activity"/>
    <property type="evidence" value="ECO:0007669"/>
    <property type="project" value="UniProtKB-KW"/>
</dbReference>